<protein>
    <submittedName>
        <fullName evidence="1">Uncharacterized protein</fullName>
    </submittedName>
</protein>
<evidence type="ECO:0000313" key="1">
    <source>
        <dbReference type="EMBL" id="KAI0056454.1"/>
    </source>
</evidence>
<reference evidence="1" key="2">
    <citation type="journal article" date="2022" name="New Phytol.">
        <title>Evolutionary transition to the ectomycorrhizal habit in the genomes of a hyperdiverse lineage of mushroom-forming fungi.</title>
        <authorList>
            <person name="Looney B."/>
            <person name="Miyauchi S."/>
            <person name="Morin E."/>
            <person name="Drula E."/>
            <person name="Courty P.E."/>
            <person name="Kohler A."/>
            <person name="Kuo A."/>
            <person name="LaButti K."/>
            <person name="Pangilinan J."/>
            <person name="Lipzen A."/>
            <person name="Riley R."/>
            <person name="Andreopoulos W."/>
            <person name="He G."/>
            <person name="Johnson J."/>
            <person name="Nolan M."/>
            <person name="Tritt A."/>
            <person name="Barry K.W."/>
            <person name="Grigoriev I.V."/>
            <person name="Nagy L.G."/>
            <person name="Hibbett D."/>
            <person name="Henrissat B."/>
            <person name="Matheny P.B."/>
            <person name="Labbe J."/>
            <person name="Martin F.M."/>
        </authorList>
    </citation>
    <scope>NUCLEOTIDE SEQUENCE</scope>
    <source>
        <strain evidence="1">HHB10654</strain>
    </source>
</reference>
<keyword evidence="2" id="KW-1185">Reference proteome</keyword>
<dbReference type="EMBL" id="MU277264">
    <property type="protein sequence ID" value="KAI0056454.1"/>
    <property type="molecule type" value="Genomic_DNA"/>
</dbReference>
<comment type="caution">
    <text evidence="1">The sequence shown here is derived from an EMBL/GenBank/DDBJ whole genome shotgun (WGS) entry which is preliminary data.</text>
</comment>
<name>A0ACB8SIQ5_9AGAM</name>
<proteinExistence type="predicted"/>
<organism evidence="1 2">
    <name type="scientific">Artomyces pyxidatus</name>
    <dbReference type="NCBI Taxonomy" id="48021"/>
    <lineage>
        <taxon>Eukaryota</taxon>
        <taxon>Fungi</taxon>
        <taxon>Dikarya</taxon>
        <taxon>Basidiomycota</taxon>
        <taxon>Agaricomycotina</taxon>
        <taxon>Agaricomycetes</taxon>
        <taxon>Russulales</taxon>
        <taxon>Auriscalpiaceae</taxon>
        <taxon>Artomyces</taxon>
    </lineage>
</organism>
<reference evidence="1" key="1">
    <citation type="submission" date="2021-03" db="EMBL/GenBank/DDBJ databases">
        <authorList>
            <consortium name="DOE Joint Genome Institute"/>
            <person name="Ahrendt S."/>
            <person name="Looney B.P."/>
            <person name="Miyauchi S."/>
            <person name="Morin E."/>
            <person name="Drula E."/>
            <person name="Courty P.E."/>
            <person name="Chicoki N."/>
            <person name="Fauchery L."/>
            <person name="Kohler A."/>
            <person name="Kuo A."/>
            <person name="Labutti K."/>
            <person name="Pangilinan J."/>
            <person name="Lipzen A."/>
            <person name="Riley R."/>
            <person name="Andreopoulos W."/>
            <person name="He G."/>
            <person name="Johnson J."/>
            <person name="Barry K.W."/>
            <person name="Grigoriev I.V."/>
            <person name="Nagy L."/>
            <person name="Hibbett D."/>
            <person name="Henrissat B."/>
            <person name="Matheny P.B."/>
            <person name="Labbe J."/>
            <person name="Martin F."/>
        </authorList>
    </citation>
    <scope>NUCLEOTIDE SEQUENCE</scope>
    <source>
        <strain evidence="1">HHB10654</strain>
    </source>
</reference>
<gene>
    <name evidence="1" type="ORF">BV25DRAFT_1832228</name>
</gene>
<evidence type="ECO:0000313" key="2">
    <source>
        <dbReference type="Proteomes" id="UP000814140"/>
    </source>
</evidence>
<accession>A0ACB8SIQ5</accession>
<dbReference type="Proteomes" id="UP000814140">
    <property type="component" value="Unassembled WGS sequence"/>
</dbReference>
<sequence length="333" mass="37450">MDFEQILALPYNFDRDDEDSLAEHEDKLLTLRRKARERPLHPGVCFIVQLDQHDTPGHVYPPGARPLPSFAREPASRRLVLDTPLQTGMRYSSQVWIARVESSDNVEEADTARVVLKFIQPSMFYIPSTDDVIAEWRVMYTPPKILALREDYLYQEVKAIQGSAVPYYFGIHEVIMPNGEAAYMLVTEYIEGITLHGWKCSQAHCDDHGHSLLDPESHSAMLPGLQSSVVLALRSVKQLHDLDVQHGDLSPQNMILHPSGPSPSQVVLIDFARGCKPLDSDISMDRDADDCFEAFICCANHSEELEKWIPGNLPPDVVHPSLDDLGPNTCEDL</sequence>